<comment type="caution">
    <text evidence="5">The sequence shown here is derived from an EMBL/GenBank/DDBJ whole genome shotgun (WGS) entry which is preliminary data.</text>
</comment>
<dbReference type="GO" id="GO:0005840">
    <property type="term" value="C:ribosome"/>
    <property type="evidence" value="ECO:0007669"/>
    <property type="project" value="UniProtKB-KW"/>
</dbReference>
<reference evidence="5 6" key="1">
    <citation type="submission" date="2019-12" db="EMBL/GenBank/DDBJ databases">
        <authorList>
            <person name="Wolfe R."/>
            <person name="Danczak R."/>
            <person name="Wilkins M."/>
        </authorList>
    </citation>
    <scope>NUCLEOTIDE SEQUENCE [LARGE SCALE GENOMIC DNA]</scope>
    <source>
        <strain evidence="5">X2_MaxBin.013</strain>
    </source>
</reference>
<keyword evidence="4" id="KW-0687">Ribonucleoprotein</keyword>
<dbReference type="GO" id="GO:1990904">
    <property type="term" value="C:ribonucleoprotein complex"/>
    <property type="evidence" value="ECO:0007669"/>
    <property type="project" value="UniProtKB-KW"/>
</dbReference>
<dbReference type="Gene3D" id="3.30.70.60">
    <property type="match status" value="1"/>
</dbReference>
<evidence type="ECO:0000256" key="4">
    <source>
        <dbReference type="HAMAP-Rule" id="MF_00360"/>
    </source>
</evidence>
<dbReference type="PANTHER" id="PTHR21011">
    <property type="entry name" value="MITOCHONDRIAL 28S RIBOSOMAL PROTEIN S6"/>
    <property type="match status" value="1"/>
</dbReference>
<dbReference type="GO" id="GO:0003735">
    <property type="term" value="F:structural constituent of ribosome"/>
    <property type="evidence" value="ECO:0007669"/>
    <property type="project" value="InterPro"/>
</dbReference>
<dbReference type="AlphaFoldDB" id="A0A833KZP7"/>
<name>A0A833KZP7_UNCSA</name>
<comment type="similarity">
    <text evidence="1 4">Belongs to the bacterial ribosomal protein bS6 family.</text>
</comment>
<sequence>MYEAFCFIMPNINEENIDVLISKFEKKIKENGGEMEKVEKQGIKKLPFVFGKHKRIKEALLLFIKFKGDGKTVTALKDMFRIQEEVIRHLIARAKKEAVQEAEAPVVFPEMEKPSGQP</sequence>
<dbReference type="GO" id="GO:0006412">
    <property type="term" value="P:translation"/>
    <property type="evidence" value="ECO:0007669"/>
    <property type="project" value="UniProtKB-UniRule"/>
</dbReference>
<dbReference type="Proteomes" id="UP000488506">
    <property type="component" value="Unassembled WGS sequence"/>
</dbReference>
<keyword evidence="4" id="KW-0689">Ribosomal protein</keyword>
<proteinExistence type="inferred from homology"/>
<evidence type="ECO:0000256" key="2">
    <source>
        <dbReference type="ARBA" id="ARBA00035104"/>
    </source>
</evidence>
<keyword evidence="4" id="KW-0694">RNA-binding</keyword>
<comment type="function">
    <text evidence="2 4">Binds together with bS18 to 16S ribosomal RNA.</text>
</comment>
<evidence type="ECO:0000313" key="5">
    <source>
        <dbReference type="EMBL" id="KAF0132838.1"/>
    </source>
</evidence>
<dbReference type="PANTHER" id="PTHR21011:SF1">
    <property type="entry name" value="SMALL RIBOSOMAL SUBUNIT PROTEIN BS6M"/>
    <property type="match status" value="1"/>
</dbReference>
<organism evidence="5 6">
    <name type="scientific">Candidatus Saganbacteria bacterium</name>
    <dbReference type="NCBI Taxonomy" id="2575572"/>
    <lineage>
        <taxon>Bacteria</taxon>
        <taxon>Bacillati</taxon>
        <taxon>Saganbacteria</taxon>
    </lineage>
</organism>
<dbReference type="InterPro" id="IPR035980">
    <property type="entry name" value="Ribosomal_bS6_sf"/>
</dbReference>
<accession>A0A833KZP7</accession>
<dbReference type="GO" id="GO:0005737">
    <property type="term" value="C:cytoplasm"/>
    <property type="evidence" value="ECO:0007669"/>
    <property type="project" value="UniProtKB-ARBA"/>
</dbReference>
<dbReference type="SUPFAM" id="SSF54995">
    <property type="entry name" value="Ribosomal protein S6"/>
    <property type="match status" value="1"/>
</dbReference>
<evidence type="ECO:0000313" key="6">
    <source>
        <dbReference type="Proteomes" id="UP000488506"/>
    </source>
</evidence>
<evidence type="ECO:0000256" key="1">
    <source>
        <dbReference type="ARBA" id="ARBA00009512"/>
    </source>
</evidence>
<dbReference type="GO" id="GO:0070181">
    <property type="term" value="F:small ribosomal subunit rRNA binding"/>
    <property type="evidence" value="ECO:0007669"/>
    <property type="project" value="TreeGrafter"/>
</dbReference>
<dbReference type="HAMAP" id="MF_00360">
    <property type="entry name" value="Ribosomal_bS6"/>
    <property type="match status" value="1"/>
</dbReference>
<dbReference type="InterPro" id="IPR014717">
    <property type="entry name" value="Transl_elong_EF1B/ribsomal_bS6"/>
</dbReference>
<dbReference type="InterPro" id="IPR000529">
    <property type="entry name" value="Ribosomal_bS6"/>
</dbReference>
<dbReference type="CDD" id="cd00473">
    <property type="entry name" value="bS6"/>
    <property type="match status" value="1"/>
</dbReference>
<dbReference type="EMBL" id="WPAF01000041">
    <property type="protein sequence ID" value="KAF0132838.1"/>
    <property type="molecule type" value="Genomic_DNA"/>
</dbReference>
<gene>
    <name evidence="4" type="primary">rpsF</name>
    <name evidence="5" type="ORF">FD145_1543</name>
</gene>
<dbReference type="Pfam" id="PF01250">
    <property type="entry name" value="Ribosomal_S6"/>
    <property type="match status" value="1"/>
</dbReference>
<dbReference type="NCBIfam" id="TIGR00166">
    <property type="entry name" value="S6"/>
    <property type="match status" value="1"/>
</dbReference>
<evidence type="ECO:0000256" key="3">
    <source>
        <dbReference type="ARBA" id="ARBA00035294"/>
    </source>
</evidence>
<keyword evidence="4" id="KW-0699">rRNA-binding</keyword>
<dbReference type="InterPro" id="IPR020814">
    <property type="entry name" value="Ribosomal_S6_plastid/chlpt"/>
</dbReference>
<protein>
    <recommendedName>
        <fullName evidence="3 4">Small ribosomal subunit protein bS6</fullName>
    </recommendedName>
</protein>